<feature type="compositionally biased region" description="Basic and acidic residues" evidence="1">
    <location>
        <begin position="67"/>
        <end position="79"/>
    </location>
</feature>
<feature type="region of interest" description="Disordered" evidence="1">
    <location>
        <begin position="54"/>
        <end position="79"/>
    </location>
</feature>
<reference evidence="3" key="1">
    <citation type="journal article" date="2019" name="Int. J. Syst. Evol. Microbiol.">
        <title>The Global Catalogue of Microorganisms (GCM) 10K type strain sequencing project: providing services to taxonomists for standard genome sequencing and annotation.</title>
        <authorList>
            <consortium name="The Broad Institute Genomics Platform"/>
            <consortium name="The Broad Institute Genome Sequencing Center for Infectious Disease"/>
            <person name="Wu L."/>
            <person name="Ma J."/>
        </authorList>
    </citation>
    <scope>NUCLEOTIDE SEQUENCE [LARGE SCALE GENOMIC DNA]</scope>
    <source>
        <strain evidence="3">JCM 17589</strain>
    </source>
</reference>
<comment type="caution">
    <text evidence="2">The sequence shown here is derived from an EMBL/GenBank/DDBJ whole genome shotgun (WGS) entry which is preliminary data.</text>
</comment>
<protein>
    <submittedName>
        <fullName evidence="2">Uncharacterized protein</fullName>
    </submittedName>
</protein>
<name>A0ABP7XVD9_9ACTN</name>
<keyword evidence="3" id="KW-1185">Reference proteome</keyword>
<evidence type="ECO:0000313" key="3">
    <source>
        <dbReference type="Proteomes" id="UP001501845"/>
    </source>
</evidence>
<accession>A0ABP7XVD9</accession>
<evidence type="ECO:0000256" key="1">
    <source>
        <dbReference type="SAM" id="MobiDB-lite"/>
    </source>
</evidence>
<sequence>MLVTHIRRTYCSDDGHPVETAGIVVVAAHCEIVPEIPVNRPWRSAGSREADLWVPHSSSTPDVPTGHQHDENGDHEGPYGRRTVVRAVGHYGKHAQADTPGGRLQPTCIAHPALACVPKTPQARGRQSKNVTSALYLAPTARSTETTAHVTTRPFTHT</sequence>
<dbReference type="Proteomes" id="UP001501845">
    <property type="component" value="Unassembled WGS sequence"/>
</dbReference>
<dbReference type="EMBL" id="BAABBU010000004">
    <property type="protein sequence ID" value="GAA4125496.1"/>
    <property type="molecule type" value="Genomic_DNA"/>
</dbReference>
<proteinExistence type="predicted"/>
<evidence type="ECO:0000313" key="2">
    <source>
        <dbReference type="EMBL" id="GAA4125496.1"/>
    </source>
</evidence>
<organism evidence="2 3">
    <name type="scientific">Streptomyces tunisiensis</name>
    <dbReference type="NCBI Taxonomy" id="948699"/>
    <lineage>
        <taxon>Bacteria</taxon>
        <taxon>Bacillati</taxon>
        <taxon>Actinomycetota</taxon>
        <taxon>Actinomycetes</taxon>
        <taxon>Kitasatosporales</taxon>
        <taxon>Streptomycetaceae</taxon>
        <taxon>Streptomyces</taxon>
    </lineage>
</organism>
<gene>
    <name evidence="2" type="ORF">GCM10022285_08880</name>
</gene>